<dbReference type="PROSITE" id="PS50022">
    <property type="entry name" value="FA58C_3"/>
    <property type="match status" value="1"/>
</dbReference>
<dbReference type="EMBL" id="KN779433">
    <property type="protein sequence ID" value="KIH44208.1"/>
    <property type="molecule type" value="Genomic_DNA"/>
</dbReference>
<accession>A0A0C2BKB3</accession>
<dbReference type="OrthoDB" id="6071166at2759"/>
<keyword evidence="3" id="KW-1185">Reference proteome</keyword>
<dbReference type="Gene3D" id="2.60.120.260">
    <property type="entry name" value="Galactose-binding domain-like"/>
    <property type="match status" value="1"/>
</dbReference>
<dbReference type="AlphaFoldDB" id="A0A0C2BKB3"/>
<sequence length="80" mass="9132">MSQPAYLGQSDGYVPLKSFVWRIFIIEIQASSNYSEVRLMKLARFGESVRTHTGSGAWCPLHQVNSTHKEWIQITFGKDT</sequence>
<evidence type="ECO:0000313" key="3">
    <source>
        <dbReference type="Proteomes" id="UP000054047"/>
    </source>
</evidence>
<proteinExistence type="predicted"/>
<organism evidence="2 3">
    <name type="scientific">Ancylostoma duodenale</name>
    <dbReference type="NCBI Taxonomy" id="51022"/>
    <lineage>
        <taxon>Eukaryota</taxon>
        <taxon>Metazoa</taxon>
        <taxon>Ecdysozoa</taxon>
        <taxon>Nematoda</taxon>
        <taxon>Chromadorea</taxon>
        <taxon>Rhabditida</taxon>
        <taxon>Rhabditina</taxon>
        <taxon>Rhabditomorpha</taxon>
        <taxon>Strongyloidea</taxon>
        <taxon>Ancylostomatidae</taxon>
        <taxon>Ancylostomatinae</taxon>
        <taxon>Ancylostoma</taxon>
    </lineage>
</organism>
<gene>
    <name evidence="2" type="ORF">ANCDUO_25773</name>
</gene>
<feature type="non-terminal residue" evidence="2">
    <location>
        <position position="80"/>
    </location>
</feature>
<dbReference type="Proteomes" id="UP000054047">
    <property type="component" value="Unassembled WGS sequence"/>
</dbReference>
<feature type="domain" description="F5/8 type C" evidence="1">
    <location>
        <begin position="1"/>
        <end position="80"/>
    </location>
</feature>
<evidence type="ECO:0000313" key="2">
    <source>
        <dbReference type="EMBL" id="KIH44208.1"/>
    </source>
</evidence>
<protein>
    <recommendedName>
        <fullName evidence="1">F5/8 type C domain-containing protein</fullName>
    </recommendedName>
</protein>
<name>A0A0C2BKB3_9BILA</name>
<reference evidence="2 3" key="1">
    <citation type="submission" date="2013-12" db="EMBL/GenBank/DDBJ databases">
        <title>Draft genome of the parsitic nematode Ancylostoma duodenale.</title>
        <authorList>
            <person name="Mitreva M."/>
        </authorList>
    </citation>
    <scope>NUCLEOTIDE SEQUENCE [LARGE SCALE GENOMIC DNA]</scope>
    <source>
        <strain evidence="2 3">Zhejiang</strain>
    </source>
</reference>
<dbReference type="InterPro" id="IPR000421">
    <property type="entry name" value="FA58C"/>
</dbReference>
<evidence type="ECO:0000259" key="1">
    <source>
        <dbReference type="PROSITE" id="PS50022"/>
    </source>
</evidence>